<dbReference type="EMBL" id="UINC01001462">
    <property type="protein sequence ID" value="SUZ81308.1"/>
    <property type="molecule type" value="Genomic_DNA"/>
</dbReference>
<organism evidence="7">
    <name type="scientific">marine metagenome</name>
    <dbReference type="NCBI Taxonomy" id="408172"/>
    <lineage>
        <taxon>unclassified sequences</taxon>
        <taxon>metagenomes</taxon>
        <taxon>ecological metagenomes</taxon>
    </lineage>
</organism>
<dbReference type="GO" id="GO:0008961">
    <property type="term" value="F:phosphatidylglycerol-prolipoprotein diacylglyceryl transferase activity"/>
    <property type="evidence" value="ECO:0007669"/>
    <property type="project" value="InterPro"/>
</dbReference>
<feature type="transmembrane region" description="Helical" evidence="6">
    <location>
        <begin position="210"/>
        <end position="228"/>
    </location>
</feature>
<evidence type="ECO:0000313" key="7">
    <source>
        <dbReference type="EMBL" id="SUZ81308.1"/>
    </source>
</evidence>
<keyword evidence="3 6" id="KW-0812">Transmembrane</keyword>
<evidence type="ECO:0000256" key="4">
    <source>
        <dbReference type="ARBA" id="ARBA00022989"/>
    </source>
</evidence>
<keyword evidence="2" id="KW-0808">Transferase</keyword>
<dbReference type="AlphaFoldDB" id="A0A381QRF3"/>
<evidence type="ECO:0000256" key="3">
    <source>
        <dbReference type="ARBA" id="ARBA00022692"/>
    </source>
</evidence>
<evidence type="ECO:0000256" key="6">
    <source>
        <dbReference type="SAM" id="Phobius"/>
    </source>
</evidence>
<protein>
    <recommendedName>
        <fullName evidence="8">Prolipoprotein diacylglyceryl transferase</fullName>
    </recommendedName>
</protein>
<evidence type="ECO:0000256" key="5">
    <source>
        <dbReference type="ARBA" id="ARBA00023136"/>
    </source>
</evidence>
<dbReference type="GO" id="GO:0042158">
    <property type="term" value="P:lipoprotein biosynthetic process"/>
    <property type="evidence" value="ECO:0007669"/>
    <property type="project" value="InterPro"/>
</dbReference>
<dbReference type="PANTHER" id="PTHR30589">
    <property type="entry name" value="PROLIPOPROTEIN DIACYLGLYCERYL TRANSFERASE"/>
    <property type="match status" value="1"/>
</dbReference>
<keyword evidence="1" id="KW-1003">Cell membrane</keyword>
<feature type="transmembrane region" description="Helical" evidence="6">
    <location>
        <begin position="91"/>
        <end position="112"/>
    </location>
</feature>
<name>A0A381QRF3_9ZZZZ</name>
<dbReference type="Pfam" id="PF01790">
    <property type="entry name" value="LGT"/>
    <property type="match status" value="1"/>
</dbReference>
<feature type="transmembrane region" description="Helical" evidence="6">
    <location>
        <begin position="21"/>
        <end position="41"/>
    </location>
</feature>
<dbReference type="HAMAP" id="MF_01147">
    <property type="entry name" value="Lgt"/>
    <property type="match status" value="1"/>
</dbReference>
<reference evidence="7" key="1">
    <citation type="submission" date="2018-05" db="EMBL/GenBank/DDBJ databases">
        <authorList>
            <person name="Lanie J.A."/>
            <person name="Ng W.-L."/>
            <person name="Kazmierczak K.M."/>
            <person name="Andrzejewski T.M."/>
            <person name="Davidsen T.M."/>
            <person name="Wayne K.J."/>
            <person name="Tettelin H."/>
            <person name="Glass J.I."/>
            <person name="Rusch D."/>
            <person name="Podicherti R."/>
            <person name="Tsui H.-C.T."/>
            <person name="Winkler M.E."/>
        </authorList>
    </citation>
    <scope>NUCLEOTIDE SEQUENCE</scope>
</reference>
<keyword evidence="5 6" id="KW-0472">Membrane</keyword>
<feature type="transmembrane region" description="Helical" evidence="6">
    <location>
        <begin position="53"/>
        <end position="71"/>
    </location>
</feature>
<feature type="transmembrane region" description="Helical" evidence="6">
    <location>
        <begin position="240"/>
        <end position="260"/>
    </location>
</feature>
<evidence type="ECO:0008006" key="8">
    <source>
        <dbReference type="Google" id="ProtNLM"/>
    </source>
</evidence>
<dbReference type="InterPro" id="IPR001640">
    <property type="entry name" value="Lgt"/>
</dbReference>
<proteinExistence type="inferred from homology"/>
<dbReference type="GO" id="GO:0005886">
    <property type="term" value="C:plasma membrane"/>
    <property type="evidence" value="ECO:0007669"/>
    <property type="project" value="InterPro"/>
</dbReference>
<feature type="transmembrane region" description="Helical" evidence="6">
    <location>
        <begin position="119"/>
        <end position="138"/>
    </location>
</feature>
<sequence length="274" mass="31325">MHPYIFSIEIPWFNITLEPRYYGLFYAIAVLIGSRIVLSEIKRRRINLQEDEALNMTLLIFLAGLIGGRMYEVIFEWSNYYRFQPFWKTFAIWEGGLAIHGAIIGGIVSLLIYCRIKNISLAAMLDIGALCMILGQAIGRWGNFTNGEAAGPVTDLWTGIVFPEGTAVDRYANGSPVHPTMIYESLGNFLILVLLWKLRLRNFRPGMLGAVYLLTYSILRSLLTPLRMDNQYFIIADTKFLAAYTISIIMFAAGLIWIYIHKLWYQDETLIKKA</sequence>
<evidence type="ECO:0000256" key="2">
    <source>
        <dbReference type="ARBA" id="ARBA00022679"/>
    </source>
</evidence>
<keyword evidence="4 6" id="KW-1133">Transmembrane helix</keyword>
<dbReference type="NCBIfam" id="TIGR00544">
    <property type="entry name" value="lgt"/>
    <property type="match status" value="1"/>
</dbReference>
<accession>A0A381QRF3</accession>
<gene>
    <name evidence="7" type="ORF">METZ01_LOCUS34162</name>
</gene>
<evidence type="ECO:0000256" key="1">
    <source>
        <dbReference type="ARBA" id="ARBA00022475"/>
    </source>
</evidence>
<feature type="transmembrane region" description="Helical" evidence="6">
    <location>
        <begin position="181"/>
        <end position="198"/>
    </location>
</feature>
<dbReference type="PANTHER" id="PTHR30589:SF0">
    <property type="entry name" value="PHOSPHATIDYLGLYCEROL--PROLIPOPROTEIN DIACYLGLYCERYL TRANSFERASE"/>
    <property type="match status" value="1"/>
</dbReference>